<evidence type="ECO:0000259" key="2">
    <source>
        <dbReference type="SMART" id="SM00934"/>
    </source>
</evidence>
<dbReference type="GO" id="GO:0004590">
    <property type="term" value="F:orotidine-5'-phosphate decarboxylase activity"/>
    <property type="evidence" value="ECO:0007669"/>
    <property type="project" value="InterPro"/>
</dbReference>
<sequence>MKPIVQIAIDTTSITDACRMADAAVEAGADWLEVGNPLIKFEGVHAIEALSKRYPDQYLIVDYMILAGAKKYIQAAKERGAKNVTVFGLVPDYSIQNAIDEAKALQMHVTIDLFNCSDPVESARKFAAMGADYVMVHFGVDQKKQFPNGSPIPVLEQVVKAVSIPVAYATYDVNESIAAVKAGASIIVQGEPLISGPNAEEELRAFIYKTKHSVLD</sequence>
<dbReference type="GO" id="GO:0006207">
    <property type="term" value="P:'de novo' pyrimidine nucleobase biosynthetic process"/>
    <property type="evidence" value="ECO:0007669"/>
    <property type="project" value="InterPro"/>
</dbReference>
<proteinExistence type="predicted"/>
<evidence type="ECO:0000256" key="1">
    <source>
        <dbReference type="ARBA" id="ARBA00023239"/>
    </source>
</evidence>
<dbReference type="GO" id="GO:0019854">
    <property type="term" value="P:L-ascorbic acid catabolic process"/>
    <property type="evidence" value="ECO:0007669"/>
    <property type="project" value="TreeGrafter"/>
</dbReference>
<gene>
    <name evidence="3" type="ORF">D3H35_21255</name>
</gene>
<feature type="domain" description="Orotidine 5'-phosphate decarboxylase" evidence="2">
    <location>
        <begin position="4"/>
        <end position="206"/>
    </location>
</feature>
<comment type="caution">
    <text evidence="3">The sequence shown here is derived from an EMBL/GenBank/DDBJ whole genome shotgun (WGS) entry which is preliminary data.</text>
</comment>
<dbReference type="EMBL" id="QXJM01000039">
    <property type="protein sequence ID" value="RIE03105.1"/>
    <property type="molecule type" value="Genomic_DNA"/>
</dbReference>
<keyword evidence="4" id="KW-1185">Reference proteome</keyword>
<dbReference type="RefSeq" id="WP_119151132.1">
    <property type="nucleotide sequence ID" value="NZ_JBHSOV010000042.1"/>
</dbReference>
<dbReference type="SMART" id="SM00934">
    <property type="entry name" value="OMPdecase"/>
    <property type="match status" value="1"/>
</dbReference>
<dbReference type="Proteomes" id="UP000266340">
    <property type="component" value="Unassembled WGS sequence"/>
</dbReference>
<dbReference type="InterPro" id="IPR001754">
    <property type="entry name" value="OMPdeCOase_dom"/>
</dbReference>
<dbReference type="PANTHER" id="PTHR35039:SF3">
    <property type="entry name" value="3-KETO-L-GULONATE-6-PHOSPHATE DECARBOXYLASE SGBH-RELATED"/>
    <property type="match status" value="1"/>
</dbReference>
<organism evidence="3 4">
    <name type="scientific">Cohnella faecalis</name>
    <dbReference type="NCBI Taxonomy" id="2315694"/>
    <lineage>
        <taxon>Bacteria</taxon>
        <taxon>Bacillati</taxon>
        <taxon>Bacillota</taxon>
        <taxon>Bacilli</taxon>
        <taxon>Bacillales</taxon>
        <taxon>Paenibacillaceae</taxon>
        <taxon>Cohnella</taxon>
    </lineage>
</organism>
<keyword evidence="1" id="KW-0456">Lyase</keyword>
<dbReference type="GO" id="GO:0033982">
    <property type="term" value="F:3-dehydro-L-gulonate-6-phosphate decarboxylase activity"/>
    <property type="evidence" value="ECO:0007669"/>
    <property type="project" value="TreeGrafter"/>
</dbReference>
<evidence type="ECO:0000313" key="4">
    <source>
        <dbReference type="Proteomes" id="UP000266340"/>
    </source>
</evidence>
<accession>A0A398CL27</accession>
<dbReference type="InterPro" id="IPR013785">
    <property type="entry name" value="Aldolase_TIM"/>
</dbReference>
<dbReference type="PANTHER" id="PTHR35039">
    <property type="entry name" value="3-KETO-L-GULONATE-6-PHOSPHATE DECARBOXYLASE SGBH-RELATED"/>
    <property type="match status" value="1"/>
</dbReference>
<dbReference type="OrthoDB" id="43475at2"/>
<dbReference type="AlphaFoldDB" id="A0A398CL27"/>
<protein>
    <recommendedName>
        <fullName evidence="2">Orotidine 5'-phosphate decarboxylase domain-containing protein</fullName>
    </recommendedName>
</protein>
<reference evidence="3 4" key="1">
    <citation type="submission" date="2018-09" db="EMBL/GenBank/DDBJ databases">
        <title>Cohnella cavernae sp. nov., isolated from a karst cave.</title>
        <authorList>
            <person name="Zhu H."/>
        </authorList>
    </citation>
    <scope>NUCLEOTIDE SEQUENCE [LARGE SCALE GENOMIC DNA]</scope>
    <source>
        <strain evidence="3 4">K2E09-144</strain>
    </source>
</reference>
<name>A0A398CL27_9BACL</name>
<dbReference type="Gene3D" id="3.20.20.70">
    <property type="entry name" value="Aldolase class I"/>
    <property type="match status" value="1"/>
</dbReference>
<evidence type="ECO:0000313" key="3">
    <source>
        <dbReference type="EMBL" id="RIE03105.1"/>
    </source>
</evidence>
<dbReference type="SUPFAM" id="SSF51366">
    <property type="entry name" value="Ribulose-phoshate binding barrel"/>
    <property type="match status" value="1"/>
</dbReference>
<dbReference type="Pfam" id="PF00215">
    <property type="entry name" value="OMPdecase"/>
    <property type="match status" value="1"/>
</dbReference>
<dbReference type="InterPro" id="IPR011060">
    <property type="entry name" value="RibuloseP-bd_barrel"/>
</dbReference>